<sequence length="298" mass="34956">MKDNRLFRILYYILEKGKVTANELADKFEVSVRTIYRDIDSISSAGIPIYATQGKGGGIEIAEDFVLSKSLLSENEKQQIMSALQGLENTTIQHENELLTKLSALFKIKNTSWIEVDFNNWQNNKMYEKTFNDIKSAILSKNIVSFTYFSSNEKETSRRVKPVRLLFKSQDWYLYALCLLRNDFRYFKLSRIKNLETQAEKFENSFDDVILKKEMPNDNKVRIKVKFDRKVAFRVYDELNGAITEDDENLYAEIEIPNDYNLFNYIFSFGDGAEVLEPKEIRMQIKEMINKMAEKYIT</sequence>
<organism evidence="4 5">
    <name type="scientific">Aerococcus sanguinicola</name>
    <dbReference type="NCBI Taxonomy" id="119206"/>
    <lineage>
        <taxon>Bacteria</taxon>
        <taxon>Bacillati</taxon>
        <taxon>Bacillota</taxon>
        <taxon>Bacilli</taxon>
        <taxon>Lactobacillales</taxon>
        <taxon>Aerococcaceae</taxon>
        <taxon>Aerococcus</taxon>
    </lineage>
</organism>
<dbReference type="Pfam" id="PF25583">
    <property type="entry name" value="WCX"/>
    <property type="match status" value="1"/>
</dbReference>
<dbReference type="InterPro" id="IPR028349">
    <property type="entry name" value="PafC-like"/>
</dbReference>
<dbReference type="PIRSF" id="PIRSF016838">
    <property type="entry name" value="PafC"/>
    <property type="match status" value="1"/>
</dbReference>
<evidence type="ECO:0000259" key="3">
    <source>
        <dbReference type="PROSITE" id="PS51000"/>
    </source>
</evidence>
<dbReference type="InterPro" id="IPR036388">
    <property type="entry name" value="WH-like_DNA-bd_sf"/>
</dbReference>
<dbReference type="SUPFAM" id="SSF46785">
    <property type="entry name" value="Winged helix' DNA-binding domain"/>
    <property type="match status" value="1"/>
</dbReference>
<gene>
    <name evidence="4" type="ORF">CYJ28_05340</name>
</gene>
<proteinExistence type="predicted"/>
<dbReference type="Gene3D" id="1.10.10.10">
    <property type="entry name" value="Winged helix-like DNA-binding domain superfamily/Winged helix DNA-binding domain"/>
    <property type="match status" value="1"/>
</dbReference>
<keyword evidence="4" id="KW-0238">DNA-binding</keyword>
<feature type="domain" description="HTH deoR-type" evidence="3">
    <location>
        <begin position="2"/>
        <end position="60"/>
    </location>
</feature>
<reference evidence="4 5" key="1">
    <citation type="submission" date="2017-12" db="EMBL/GenBank/DDBJ databases">
        <title>Phylogenetic diversity of female urinary microbiome.</title>
        <authorList>
            <person name="Thomas-White K."/>
            <person name="Wolfe A.J."/>
        </authorList>
    </citation>
    <scope>NUCLEOTIDE SEQUENCE [LARGE SCALE GENOMIC DNA]</scope>
    <source>
        <strain evidence="4 5">UMB0139</strain>
    </source>
</reference>
<evidence type="ECO:0000256" key="1">
    <source>
        <dbReference type="ARBA" id="ARBA00023015"/>
    </source>
</evidence>
<dbReference type="GO" id="GO:0003677">
    <property type="term" value="F:DNA binding"/>
    <property type="evidence" value="ECO:0007669"/>
    <property type="project" value="UniProtKB-KW"/>
</dbReference>
<protein>
    <submittedName>
        <fullName evidence="4">DNA-binding transcriptional regulator</fullName>
    </submittedName>
</protein>
<dbReference type="RefSeq" id="WP_101603628.1">
    <property type="nucleotide sequence ID" value="NZ_PKGY01000002.1"/>
</dbReference>
<dbReference type="AlphaFoldDB" id="A0A2I1MQX3"/>
<keyword evidence="1" id="KW-0805">Transcription regulation</keyword>
<dbReference type="Pfam" id="PF08279">
    <property type="entry name" value="HTH_11"/>
    <property type="match status" value="1"/>
</dbReference>
<evidence type="ECO:0000313" key="4">
    <source>
        <dbReference type="EMBL" id="PKZ22540.1"/>
    </source>
</evidence>
<dbReference type="OrthoDB" id="9815009at2"/>
<evidence type="ECO:0000313" key="5">
    <source>
        <dbReference type="Proteomes" id="UP000234239"/>
    </source>
</evidence>
<dbReference type="GO" id="GO:0003700">
    <property type="term" value="F:DNA-binding transcription factor activity"/>
    <property type="evidence" value="ECO:0007669"/>
    <property type="project" value="InterPro"/>
</dbReference>
<name>A0A2I1MQX3_9LACT</name>
<comment type="caution">
    <text evidence="4">The sequence shown here is derived from an EMBL/GenBank/DDBJ whole genome shotgun (WGS) entry which is preliminary data.</text>
</comment>
<keyword evidence="2" id="KW-0804">Transcription</keyword>
<dbReference type="InterPro" id="IPR013196">
    <property type="entry name" value="HTH_11"/>
</dbReference>
<dbReference type="PANTHER" id="PTHR34580:SF1">
    <property type="entry name" value="PROTEIN PAFC"/>
    <property type="match status" value="1"/>
</dbReference>
<dbReference type="InterPro" id="IPR057727">
    <property type="entry name" value="WCX_dom"/>
</dbReference>
<dbReference type="PROSITE" id="PS52050">
    <property type="entry name" value="WYL"/>
    <property type="match status" value="1"/>
</dbReference>
<dbReference type="EMBL" id="PKGY01000002">
    <property type="protein sequence ID" value="PKZ22540.1"/>
    <property type="molecule type" value="Genomic_DNA"/>
</dbReference>
<dbReference type="PROSITE" id="PS51000">
    <property type="entry name" value="HTH_DEOR_2"/>
    <property type="match status" value="1"/>
</dbReference>
<dbReference type="Proteomes" id="UP000234239">
    <property type="component" value="Unassembled WGS sequence"/>
</dbReference>
<accession>A0A2I1MQX3</accession>
<dbReference type="InterPro" id="IPR001034">
    <property type="entry name" value="DeoR_HTH"/>
</dbReference>
<dbReference type="InterPro" id="IPR026881">
    <property type="entry name" value="WYL_dom"/>
</dbReference>
<evidence type="ECO:0000256" key="2">
    <source>
        <dbReference type="ARBA" id="ARBA00023163"/>
    </source>
</evidence>
<dbReference type="PANTHER" id="PTHR34580">
    <property type="match status" value="1"/>
</dbReference>
<dbReference type="InterPro" id="IPR051534">
    <property type="entry name" value="CBASS_pafABC_assoc_protein"/>
</dbReference>
<dbReference type="InterPro" id="IPR036390">
    <property type="entry name" value="WH_DNA-bd_sf"/>
</dbReference>
<dbReference type="Pfam" id="PF13280">
    <property type="entry name" value="WYL"/>
    <property type="match status" value="1"/>
</dbReference>